<accession>A0A7Z8YDY6</accession>
<dbReference type="RefSeq" id="WP_181831614.1">
    <property type="nucleotide sequence ID" value="NZ_UYIQ01000001.1"/>
</dbReference>
<organism evidence="1 2">
    <name type="scientific">Capnocytophaga ochracea</name>
    <dbReference type="NCBI Taxonomy" id="1018"/>
    <lineage>
        <taxon>Bacteria</taxon>
        <taxon>Pseudomonadati</taxon>
        <taxon>Bacteroidota</taxon>
        <taxon>Flavobacteriia</taxon>
        <taxon>Flavobacteriales</taxon>
        <taxon>Flavobacteriaceae</taxon>
        <taxon>Capnocytophaga</taxon>
    </lineage>
</organism>
<dbReference type="EMBL" id="UYIQ01000001">
    <property type="protein sequence ID" value="VDG82111.1"/>
    <property type="molecule type" value="Genomic_DNA"/>
</dbReference>
<proteinExistence type="predicted"/>
<reference evidence="1 2" key="1">
    <citation type="submission" date="2018-11" db="EMBL/GenBank/DDBJ databases">
        <authorList>
            <consortium name="Pathogen Informatics"/>
        </authorList>
    </citation>
    <scope>NUCLEOTIDE SEQUENCE [LARGE SCALE GENOMIC DNA]</scope>
    <source>
        <strain evidence="1 2">NCTC11458</strain>
    </source>
</reference>
<sequence>MENIIIDTDFEIVKKDVRPTVTNFYILYKKQGVVKEDICKFALSFREQQKDVKCNIHIIDSKDIEPFMDNFSWLPKEEQTKKANHFVATLPFDTNSLLWFPFRE</sequence>
<protein>
    <submittedName>
        <fullName evidence="1">Uncharacterized protein</fullName>
    </submittedName>
</protein>
<evidence type="ECO:0000313" key="1">
    <source>
        <dbReference type="EMBL" id="VDG82111.1"/>
    </source>
</evidence>
<gene>
    <name evidence="1" type="ORF">NCTC11458_01409</name>
</gene>
<dbReference type="AlphaFoldDB" id="A0A7Z8YDY6"/>
<evidence type="ECO:0000313" key="2">
    <source>
        <dbReference type="Proteomes" id="UP000276733"/>
    </source>
</evidence>
<name>A0A7Z8YDY6_CAPOC</name>
<comment type="caution">
    <text evidence="1">The sequence shown here is derived from an EMBL/GenBank/DDBJ whole genome shotgun (WGS) entry which is preliminary data.</text>
</comment>
<dbReference type="Proteomes" id="UP000276733">
    <property type="component" value="Unassembled WGS sequence"/>
</dbReference>